<proteinExistence type="predicted"/>
<organism evidence="1 2">
    <name type="scientific">Acaulospora colombiana</name>
    <dbReference type="NCBI Taxonomy" id="27376"/>
    <lineage>
        <taxon>Eukaryota</taxon>
        <taxon>Fungi</taxon>
        <taxon>Fungi incertae sedis</taxon>
        <taxon>Mucoromycota</taxon>
        <taxon>Glomeromycotina</taxon>
        <taxon>Glomeromycetes</taxon>
        <taxon>Diversisporales</taxon>
        <taxon>Acaulosporaceae</taxon>
        <taxon>Acaulospora</taxon>
    </lineage>
</organism>
<keyword evidence="2" id="KW-1185">Reference proteome</keyword>
<sequence>MRLPIEIMVQIFQLRVSQDVETYLDKASQEVKAYLAHSEEHLPFPCTALTLSHVCWSWRLIANEHSERSSLEIYMQIEEKKERRISRPKVPDLPDSCNLHFIMRSTLNRLAELPFQFKSPKSLNFYYTGNGRLPALYVPERICSTRLSRSLKSIEELRFVNDELIIDPDLTKIFTLSNLKVLGITPSHKRLSQLLQLPALESVIFYPMSPSNYHHSASFDSLALLVSNATNLHLHGWPKRESSSPSGSASAFAAELLRHPTKFTSVIFSHCFVTCPFLIQPLPGIIAQGTGSGAMLMEIHFDNCTGVKESDCIQLRRE</sequence>
<dbReference type="EMBL" id="CAJVPT010036350">
    <property type="protein sequence ID" value="CAG8714237.1"/>
    <property type="molecule type" value="Genomic_DNA"/>
</dbReference>
<dbReference type="Proteomes" id="UP000789525">
    <property type="component" value="Unassembled WGS sequence"/>
</dbReference>
<gene>
    <name evidence="1" type="ORF">ACOLOM_LOCUS10827</name>
</gene>
<accession>A0ACA9PS61</accession>
<protein>
    <submittedName>
        <fullName evidence="1">9812_t:CDS:1</fullName>
    </submittedName>
</protein>
<comment type="caution">
    <text evidence="1">The sequence shown here is derived from an EMBL/GenBank/DDBJ whole genome shotgun (WGS) entry which is preliminary data.</text>
</comment>
<evidence type="ECO:0000313" key="2">
    <source>
        <dbReference type="Proteomes" id="UP000789525"/>
    </source>
</evidence>
<feature type="non-terminal residue" evidence="1">
    <location>
        <position position="318"/>
    </location>
</feature>
<evidence type="ECO:0000313" key="1">
    <source>
        <dbReference type="EMBL" id="CAG8714237.1"/>
    </source>
</evidence>
<reference evidence="1" key="1">
    <citation type="submission" date="2021-06" db="EMBL/GenBank/DDBJ databases">
        <authorList>
            <person name="Kallberg Y."/>
            <person name="Tangrot J."/>
            <person name="Rosling A."/>
        </authorList>
    </citation>
    <scope>NUCLEOTIDE SEQUENCE</scope>
    <source>
        <strain evidence="1">CL356</strain>
    </source>
</reference>
<name>A0ACA9PS61_9GLOM</name>